<evidence type="ECO:0000256" key="2">
    <source>
        <dbReference type="ARBA" id="ARBA00006339"/>
    </source>
</evidence>
<evidence type="ECO:0000256" key="3">
    <source>
        <dbReference type="ARBA" id="ARBA00022679"/>
    </source>
</evidence>
<comment type="similarity">
    <text evidence="2 9">Belongs to the sulfotransferase 2 family.</text>
</comment>
<dbReference type="InterPro" id="IPR027417">
    <property type="entry name" value="P-loop_NTPase"/>
</dbReference>
<protein>
    <recommendedName>
        <fullName evidence="9">Carbohydrate sulfotransferase</fullName>
        <ecNumber evidence="9">2.8.2.-</ecNumber>
    </recommendedName>
</protein>
<sequence length="267" mass="31615">MLFYTLYQSKEKDFISVLKSDNFNNYFGPIVSPKPKPKWPTYLKPTFGKNLRNFLNISNFLNDDEREFVEYYLPIMMHRARTVGEYCQNHPEIFKIGKPKYLYWITRKGQPNIAWCCNYKVGSGTWTVNFLREVNFNANNPKLFGLTPSQRERARFSSKYGATTDKLPNVFQQPKTHEEKLNAFNNSIRFLVVRHPFTRLLSSYRNIIERYISDLSDQHIFIKVRKLIIKQYRLNPTNNTSEFPTFPEFVNYFINITEGILKATLAI</sequence>
<accession>A0A5N5SWG9</accession>
<dbReference type="EMBL" id="SEYY01019163">
    <property type="protein sequence ID" value="KAB7498563.1"/>
    <property type="molecule type" value="Genomic_DNA"/>
</dbReference>
<keyword evidence="5" id="KW-1133">Transmembrane helix</keyword>
<evidence type="ECO:0000256" key="7">
    <source>
        <dbReference type="ARBA" id="ARBA00023136"/>
    </source>
</evidence>
<dbReference type="PANTHER" id="PTHR12137">
    <property type="entry name" value="CARBOHYDRATE SULFOTRANSFERASE"/>
    <property type="match status" value="1"/>
</dbReference>
<dbReference type="Pfam" id="PF03567">
    <property type="entry name" value="Sulfotransfer_2"/>
    <property type="match status" value="1"/>
</dbReference>
<keyword evidence="3 9" id="KW-0808">Transferase</keyword>
<evidence type="ECO:0000313" key="11">
    <source>
        <dbReference type="Proteomes" id="UP000326759"/>
    </source>
</evidence>
<dbReference type="OrthoDB" id="2019940at2759"/>
<evidence type="ECO:0000256" key="1">
    <source>
        <dbReference type="ARBA" id="ARBA00004323"/>
    </source>
</evidence>
<evidence type="ECO:0000256" key="5">
    <source>
        <dbReference type="ARBA" id="ARBA00022989"/>
    </source>
</evidence>
<dbReference type="PANTHER" id="PTHR12137:SF54">
    <property type="entry name" value="CARBOHYDRATE SULFOTRANSFERASE"/>
    <property type="match status" value="1"/>
</dbReference>
<keyword evidence="8 9" id="KW-0325">Glycoprotein</keyword>
<dbReference type="AlphaFoldDB" id="A0A5N5SWG9"/>
<dbReference type="GO" id="GO:0016051">
    <property type="term" value="P:carbohydrate biosynthetic process"/>
    <property type="evidence" value="ECO:0007669"/>
    <property type="project" value="InterPro"/>
</dbReference>
<dbReference type="GO" id="GO:0008146">
    <property type="term" value="F:sulfotransferase activity"/>
    <property type="evidence" value="ECO:0007669"/>
    <property type="project" value="InterPro"/>
</dbReference>
<dbReference type="SUPFAM" id="SSF52540">
    <property type="entry name" value="P-loop containing nucleoside triphosphate hydrolases"/>
    <property type="match status" value="1"/>
</dbReference>
<evidence type="ECO:0000256" key="4">
    <source>
        <dbReference type="ARBA" id="ARBA00022692"/>
    </source>
</evidence>
<dbReference type="InterPro" id="IPR018011">
    <property type="entry name" value="Carb_sulfotrans_8-10"/>
</dbReference>
<dbReference type="InterPro" id="IPR005331">
    <property type="entry name" value="Sulfotransferase"/>
</dbReference>
<evidence type="ECO:0000256" key="8">
    <source>
        <dbReference type="ARBA" id="ARBA00023180"/>
    </source>
</evidence>
<dbReference type="GO" id="GO:0000139">
    <property type="term" value="C:Golgi membrane"/>
    <property type="evidence" value="ECO:0007669"/>
    <property type="project" value="UniProtKB-SubCell"/>
</dbReference>
<evidence type="ECO:0000256" key="6">
    <source>
        <dbReference type="ARBA" id="ARBA00023034"/>
    </source>
</evidence>
<reference evidence="10 11" key="1">
    <citation type="journal article" date="2019" name="PLoS Biol.">
        <title>Sex chromosomes control vertical transmission of feminizing Wolbachia symbionts in an isopod.</title>
        <authorList>
            <person name="Becking T."/>
            <person name="Chebbi M.A."/>
            <person name="Giraud I."/>
            <person name="Moumen B."/>
            <person name="Laverre T."/>
            <person name="Caubet Y."/>
            <person name="Peccoud J."/>
            <person name="Gilbert C."/>
            <person name="Cordaux R."/>
        </authorList>
    </citation>
    <scope>NUCLEOTIDE SEQUENCE [LARGE SCALE GENOMIC DNA]</scope>
    <source>
        <strain evidence="10">ANa2</strain>
        <tissue evidence="10">Whole body excluding digestive tract and cuticle</tissue>
    </source>
</reference>
<keyword evidence="11" id="KW-1185">Reference proteome</keyword>
<comment type="subcellular location">
    <subcellularLocation>
        <location evidence="1 9">Golgi apparatus membrane</location>
        <topology evidence="1 9">Single-pass type II membrane protein</topology>
    </subcellularLocation>
</comment>
<dbReference type="EC" id="2.8.2.-" evidence="9"/>
<dbReference type="Proteomes" id="UP000326759">
    <property type="component" value="Unassembled WGS sequence"/>
</dbReference>
<keyword evidence="4" id="KW-0812">Transmembrane</keyword>
<organism evidence="10 11">
    <name type="scientific">Armadillidium nasatum</name>
    <dbReference type="NCBI Taxonomy" id="96803"/>
    <lineage>
        <taxon>Eukaryota</taxon>
        <taxon>Metazoa</taxon>
        <taxon>Ecdysozoa</taxon>
        <taxon>Arthropoda</taxon>
        <taxon>Crustacea</taxon>
        <taxon>Multicrustacea</taxon>
        <taxon>Malacostraca</taxon>
        <taxon>Eumalacostraca</taxon>
        <taxon>Peracarida</taxon>
        <taxon>Isopoda</taxon>
        <taxon>Oniscidea</taxon>
        <taxon>Crinocheta</taxon>
        <taxon>Armadillidiidae</taxon>
        <taxon>Armadillidium</taxon>
    </lineage>
</organism>
<keyword evidence="9" id="KW-0735">Signal-anchor</keyword>
<dbReference type="Gene3D" id="3.40.50.300">
    <property type="entry name" value="P-loop containing nucleotide triphosphate hydrolases"/>
    <property type="match status" value="1"/>
</dbReference>
<keyword evidence="9" id="KW-0119">Carbohydrate metabolism</keyword>
<evidence type="ECO:0000313" key="10">
    <source>
        <dbReference type="EMBL" id="KAB7498563.1"/>
    </source>
</evidence>
<proteinExistence type="inferred from homology"/>
<evidence type="ECO:0000256" key="9">
    <source>
        <dbReference type="RuleBase" id="RU364020"/>
    </source>
</evidence>
<name>A0A5N5SWG9_9CRUS</name>
<gene>
    <name evidence="10" type="ORF">Anas_01152</name>
</gene>
<comment type="caution">
    <text evidence="10">The sequence shown here is derived from an EMBL/GenBank/DDBJ whole genome shotgun (WGS) entry which is preliminary data.</text>
</comment>
<keyword evidence="6 9" id="KW-0333">Golgi apparatus</keyword>
<keyword evidence="7" id="KW-0472">Membrane</keyword>